<dbReference type="AlphaFoldDB" id="A0A0F9JG92"/>
<dbReference type="SMART" id="SM00470">
    <property type="entry name" value="ParB"/>
    <property type="match status" value="1"/>
</dbReference>
<accession>A0A0F9JG92</accession>
<dbReference type="Gene3D" id="3.90.1530.10">
    <property type="entry name" value="Conserved hypothetical protein from pyrococcus furiosus pfu- 392566-001, ParB domain"/>
    <property type="match status" value="1"/>
</dbReference>
<evidence type="ECO:0000259" key="1">
    <source>
        <dbReference type="SMART" id="SM00470"/>
    </source>
</evidence>
<sequence length="218" mass="25005">MKQKILGIEEVKIDDRVYPRSSVDNYVIAKYMKAMKSGSIFPPIVVAKFEGQYILVDGNHRLTTNKQMKNKHIKSEILEGLSLEEIYIESVKRNSIHGTSFTTLDVTKICLKLQTMNLTLTEISSIIHIPADKIEPYVAKRITRIGVTQEQVPLKAAYKHFAGEHLAEPLNQETSIGVKQMDLFNSLIHLLEMRYIDSENKLVVEKIKRLYNLLESYI</sequence>
<organism evidence="2">
    <name type="scientific">marine sediment metagenome</name>
    <dbReference type="NCBI Taxonomy" id="412755"/>
    <lineage>
        <taxon>unclassified sequences</taxon>
        <taxon>metagenomes</taxon>
        <taxon>ecological metagenomes</taxon>
    </lineage>
</organism>
<feature type="domain" description="ParB-like N-terminal" evidence="1">
    <location>
        <begin position="9"/>
        <end position="94"/>
    </location>
</feature>
<protein>
    <recommendedName>
        <fullName evidence="1">ParB-like N-terminal domain-containing protein</fullName>
    </recommendedName>
</protein>
<evidence type="ECO:0000313" key="2">
    <source>
        <dbReference type="EMBL" id="KKM61331.1"/>
    </source>
</evidence>
<proteinExistence type="predicted"/>
<dbReference type="Pfam" id="PF02195">
    <property type="entry name" value="ParB_N"/>
    <property type="match status" value="1"/>
</dbReference>
<name>A0A0F9JG92_9ZZZZ</name>
<dbReference type="InterPro" id="IPR003115">
    <property type="entry name" value="ParB_N"/>
</dbReference>
<dbReference type="SUPFAM" id="SSF110849">
    <property type="entry name" value="ParB/Sulfiredoxin"/>
    <property type="match status" value="1"/>
</dbReference>
<comment type="caution">
    <text evidence="2">The sequence shown here is derived from an EMBL/GenBank/DDBJ whole genome shotgun (WGS) entry which is preliminary data.</text>
</comment>
<reference evidence="2" key="1">
    <citation type="journal article" date="2015" name="Nature">
        <title>Complex archaea that bridge the gap between prokaryotes and eukaryotes.</title>
        <authorList>
            <person name="Spang A."/>
            <person name="Saw J.H."/>
            <person name="Jorgensen S.L."/>
            <person name="Zaremba-Niedzwiedzka K."/>
            <person name="Martijn J."/>
            <person name="Lind A.E."/>
            <person name="van Eijk R."/>
            <person name="Schleper C."/>
            <person name="Guy L."/>
            <person name="Ettema T.J."/>
        </authorList>
    </citation>
    <scope>NUCLEOTIDE SEQUENCE</scope>
</reference>
<dbReference type="EMBL" id="LAZR01011504">
    <property type="protein sequence ID" value="KKM61331.1"/>
    <property type="molecule type" value="Genomic_DNA"/>
</dbReference>
<gene>
    <name evidence="2" type="ORF">LCGC14_1532810</name>
</gene>
<dbReference type="InterPro" id="IPR036086">
    <property type="entry name" value="ParB/Sulfiredoxin_sf"/>
</dbReference>